<feature type="transmembrane region" description="Helical" evidence="1">
    <location>
        <begin position="15"/>
        <end position="37"/>
    </location>
</feature>
<protein>
    <submittedName>
        <fullName evidence="3">Carboxylesterase</fullName>
    </submittedName>
</protein>
<accession>A0A1I2HGM6</accession>
<dbReference type="GO" id="GO:0003824">
    <property type="term" value="F:catalytic activity"/>
    <property type="evidence" value="ECO:0007669"/>
    <property type="project" value="UniProtKB-ARBA"/>
</dbReference>
<dbReference type="Pfam" id="PF00561">
    <property type="entry name" value="Abhydrolase_1"/>
    <property type="match status" value="1"/>
</dbReference>
<sequence length="321" mass="34022">MPDQNDRPVRRRRRIATIAGAAVSALLLLTVIAVFTWPLDDERLHRAEVAPMAFAAAEAEARRAADADAADPGVRPECATRLLSHGRATAKAVLLLHGYTACPDQMSGLADHFFRLGYNVYVPRAPRHGLTDRAAHAGVEAPELTGYANSAWNVTAALGDEAGVTGVSAGAVLATWLAHHRPDSVRHLLALSPFYRPGSSQAPAVAVRPMLVGYGFRLLPDHVNGRGYSYAALAQYLRIAANLGPPPADTVLRSTAVVVAPGDTLIDQREAVAVPGALAGASGATLTGHVLPAVLNLEHDIVRPSTAPQLYPLYQRLYEGI</sequence>
<keyword evidence="4" id="KW-1185">Reference proteome</keyword>
<dbReference type="EMBL" id="FONV01000008">
    <property type="protein sequence ID" value="SFF28563.1"/>
    <property type="molecule type" value="Genomic_DNA"/>
</dbReference>
<dbReference type="SUPFAM" id="SSF53474">
    <property type="entry name" value="alpha/beta-Hydrolases"/>
    <property type="match status" value="1"/>
</dbReference>
<dbReference type="RefSeq" id="WP_093616954.1">
    <property type="nucleotide sequence ID" value="NZ_BOMT01000085.1"/>
</dbReference>
<dbReference type="STRING" id="35752.SAMN05421541_108149"/>
<dbReference type="Proteomes" id="UP000199645">
    <property type="component" value="Unassembled WGS sequence"/>
</dbReference>
<evidence type="ECO:0000259" key="2">
    <source>
        <dbReference type="Pfam" id="PF00561"/>
    </source>
</evidence>
<dbReference type="AlphaFoldDB" id="A0A1I2HGM6"/>
<name>A0A1I2HGM6_9ACTN</name>
<evidence type="ECO:0000313" key="3">
    <source>
        <dbReference type="EMBL" id="SFF28563.1"/>
    </source>
</evidence>
<organism evidence="3 4">
    <name type="scientific">Actinoplanes philippinensis</name>
    <dbReference type="NCBI Taxonomy" id="35752"/>
    <lineage>
        <taxon>Bacteria</taxon>
        <taxon>Bacillati</taxon>
        <taxon>Actinomycetota</taxon>
        <taxon>Actinomycetes</taxon>
        <taxon>Micromonosporales</taxon>
        <taxon>Micromonosporaceae</taxon>
        <taxon>Actinoplanes</taxon>
    </lineage>
</organism>
<keyword evidence="1" id="KW-1133">Transmembrane helix</keyword>
<evidence type="ECO:0000313" key="4">
    <source>
        <dbReference type="Proteomes" id="UP000199645"/>
    </source>
</evidence>
<dbReference type="OrthoDB" id="9786110at2"/>
<keyword evidence="1" id="KW-0812">Transmembrane</keyword>
<evidence type="ECO:0000256" key="1">
    <source>
        <dbReference type="SAM" id="Phobius"/>
    </source>
</evidence>
<reference evidence="3 4" key="1">
    <citation type="submission" date="2016-10" db="EMBL/GenBank/DDBJ databases">
        <authorList>
            <person name="de Groot N.N."/>
        </authorList>
    </citation>
    <scope>NUCLEOTIDE SEQUENCE [LARGE SCALE GENOMIC DNA]</scope>
    <source>
        <strain evidence="3 4">DSM 43019</strain>
    </source>
</reference>
<dbReference type="InterPro" id="IPR029058">
    <property type="entry name" value="AB_hydrolase_fold"/>
</dbReference>
<dbReference type="Gene3D" id="3.40.50.1820">
    <property type="entry name" value="alpha/beta hydrolase"/>
    <property type="match status" value="1"/>
</dbReference>
<feature type="domain" description="AB hydrolase-1" evidence="2">
    <location>
        <begin position="92"/>
        <end position="198"/>
    </location>
</feature>
<gene>
    <name evidence="3" type="ORF">SAMN05421541_108149</name>
</gene>
<keyword evidence="1" id="KW-0472">Membrane</keyword>
<proteinExistence type="predicted"/>
<dbReference type="InterPro" id="IPR000073">
    <property type="entry name" value="AB_hydrolase_1"/>
</dbReference>